<dbReference type="KEGG" id="lak:106181876"/>
<evidence type="ECO:0000256" key="3">
    <source>
        <dbReference type="ARBA" id="ARBA00022989"/>
    </source>
</evidence>
<dbReference type="Proteomes" id="UP000085678">
    <property type="component" value="Unplaced"/>
</dbReference>
<evidence type="ECO:0000313" key="9">
    <source>
        <dbReference type="RefSeq" id="XP_013421853.1"/>
    </source>
</evidence>
<accession>A0A1S3KGT8</accession>
<gene>
    <name evidence="9" type="primary">LOC106181876</name>
</gene>
<keyword evidence="4 6" id="KW-0472">Membrane</keyword>
<evidence type="ECO:0000256" key="4">
    <source>
        <dbReference type="ARBA" id="ARBA00023136"/>
    </source>
</evidence>
<feature type="transmembrane region" description="Helical" evidence="6">
    <location>
        <begin position="298"/>
        <end position="316"/>
    </location>
</feature>
<dbReference type="RefSeq" id="XP_013421853.1">
    <property type="nucleotide sequence ID" value="XM_013566399.1"/>
</dbReference>
<feature type="transmembrane region" description="Helical" evidence="6">
    <location>
        <begin position="482"/>
        <end position="502"/>
    </location>
</feature>
<dbReference type="GeneID" id="106181876"/>
<dbReference type="InParanoid" id="A0A1S3KGT8"/>
<evidence type="ECO:0000256" key="5">
    <source>
        <dbReference type="SAM" id="MobiDB-lite"/>
    </source>
</evidence>
<feature type="transmembrane region" description="Helical" evidence="6">
    <location>
        <begin position="383"/>
        <end position="402"/>
    </location>
</feature>
<evidence type="ECO:0000313" key="8">
    <source>
        <dbReference type="Proteomes" id="UP000085678"/>
    </source>
</evidence>
<dbReference type="PANTHER" id="PTHR11814">
    <property type="entry name" value="SULFATE TRANSPORTER"/>
    <property type="match status" value="1"/>
</dbReference>
<evidence type="ECO:0000256" key="1">
    <source>
        <dbReference type="ARBA" id="ARBA00004141"/>
    </source>
</evidence>
<dbReference type="STRING" id="7574.A0A1S3KGT8"/>
<dbReference type="NCBIfam" id="TIGR00815">
    <property type="entry name" value="sulP"/>
    <property type="match status" value="1"/>
</dbReference>
<dbReference type="CDD" id="cd07042">
    <property type="entry name" value="STAS_SulP_like_sulfate_transporter"/>
    <property type="match status" value="1"/>
</dbReference>
<dbReference type="InterPro" id="IPR002645">
    <property type="entry name" value="STAS_dom"/>
</dbReference>
<feature type="region of interest" description="Disordered" evidence="5">
    <location>
        <begin position="635"/>
        <end position="711"/>
    </location>
</feature>
<feature type="compositionally biased region" description="Basic and acidic residues" evidence="5">
    <location>
        <begin position="661"/>
        <end position="675"/>
    </location>
</feature>
<dbReference type="FunCoup" id="A0A1S3KGT8">
    <property type="interactions" value="139"/>
</dbReference>
<feature type="transmembrane region" description="Helical" evidence="6">
    <location>
        <begin position="456"/>
        <end position="476"/>
    </location>
</feature>
<keyword evidence="2 6" id="KW-0812">Transmembrane</keyword>
<dbReference type="SUPFAM" id="SSF52091">
    <property type="entry name" value="SpoIIaa-like"/>
    <property type="match status" value="1"/>
</dbReference>
<dbReference type="GO" id="GO:0016020">
    <property type="term" value="C:membrane"/>
    <property type="evidence" value="ECO:0007669"/>
    <property type="project" value="UniProtKB-SubCell"/>
</dbReference>
<dbReference type="InterPro" id="IPR001902">
    <property type="entry name" value="SLC26A/SulP_fam"/>
</dbReference>
<reference evidence="9" key="1">
    <citation type="submission" date="2025-08" db="UniProtKB">
        <authorList>
            <consortium name="RefSeq"/>
        </authorList>
    </citation>
    <scope>IDENTIFICATION</scope>
    <source>
        <tissue evidence="9">Gonads</tissue>
    </source>
</reference>
<dbReference type="InterPro" id="IPR011547">
    <property type="entry name" value="SLC26A/SulP_dom"/>
</dbReference>
<feature type="transmembrane region" description="Helical" evidence="6">
    <location>
        <begin position="514"/>
        <end position="545"/>
    </location>
</feature>
<dbReference type="PROSITE" id="PS50801">
    <property type="entry name" value="STAS"/>
    <property type="match status" value="1"/>
</dbReference>
<dbReference type="GO" id="GO:0055085">
    <property type="term" value="P:transmembrane transport"/>
    <property type="evidence" value="ECO:0007669"/>
    <property type="project" value="InterPro"/>
</dbReference>
<dbReference type="Pfam" id="PF01740">
    <property type="entry name" value="STAS"/>
    <property type="match status" value="1"/>
</dbReference>
<feature type="transmembrane region" description="Helical" evidence="6">
    <location>
        <begin position="328"/>
        <end position="348"/>
    </location>
</feature>
<keyword evidence="8" id="KW-1185">Reference proteome</keyword>
<protein>
    <submittedName>
        <fullName evidence="9">Sulfate transporter isoform X1</fullName>
    </submittedName>
</protein>
<sequence>MENATTDDQENSSVVQDPPKEAMITIQRPLYTQEAFDKEFNYTEPERGHFVVEKLKSLRKKHCSDGFCSRDRCRSCLGRLFPFIISMANYQFPVWLFNDLIAGLTVAIMHLPHGMAYGLLAGLPSINGLYVSFFPSVIYFFFGSSKHISLGTMAVVSLMVGQVVNREAINNYIPPASNTENSTGNWSIGSITGTSAMGVCDGDTNTDPDCVLFKVGVATSLAMFTGLWQLFLGIFGLGFMVVYLSDALISGFMLGAALYVVTSQIKEVFGIHVTSSKIGNPFKLIKFMIEILKGMPDANIVSIIMSILCMITLILVKECINARYRKKLKVPVPIELIVVILSTVITYLTKIDERYGVVVVGNIPTGIPSPQTPELGEQNSGQLIIDAFSIAIVAFTISISLAKMLAKKQNYTVDGNQELISYGICNVFNSFFQGFTCCAALSRSMMQEVTGGKTQVAGLISSTFVLIVILVMAPLFKTTPRCVLSSIIIVALKGMFLQVLELKRLCRVSKFDAAIWLVTFLSVVLLGMDLGLLVGVVFSFLTIILRTQWPKASVYGHIACTDFYRDPKYYRKVEELPSGVKIFHYESVLYYANAQHFMDSMFRLTGVDPLAIKAERSKKEAKKKKKFNTEKNIKAQVTDDDAEEVKKSDTEQATEAQASLDKAKDMNKSDTEKATEVQASLDKANNMKKSDADQTTQADAPHDKAEDQTTVPIALEMGDTTGDTYSGDADSPKSDLPVHHIILDCEAFTYIDALGAKVITQVVAEYGDVGISIFLANCKSSVLELLDKTGFFEKNSMSVVYLTVHDAVTAAQQKCN</sequence>
<feature type="domain" description="STAS" evidence="7">
    <location>
        <begin position="579"/>
        <end position="811"/>
    </location>
</feature>
<feature type="transmembrane region" description="Helical" evidence="6">
    <location>
        <begin position="117"/>
        <end position="142"/>
    </location>
</feature>
<dbReference type="OrthoDB" id="288203at2759"/>
<dbReference type="AlphaFoldDB" id="A0A1S3KGT8"/>
<keyword evidence="3 6" id="KW-1133">Transmembrane helix</keyword>
<dbReference type="InterPro" id="IPR036513">
    <property type="entry name" value="STAS_dom_sf"/>
</dbReference>
<evidence type="ECO:0000256" key="2">
    <source>
        <dbReference type="ARBA" id="ARBA00022692"/>
    </source>
</evidence>
<comment type="subcellular location">
    <subcellularLocation>
        <location evidence="1">Membrane</location>
        <topology evidence="1">Multi-pass membrane protein</topology>
    </subcellularLocation>
</comment>
<organism evidence="8 9">
    <name type="scientific">Lingula anatina</name>
    <name type="common">Brachiopod</name>
    <name type="synonym">Lingula unguis</name>
    <dbReference type="NCBI Taxonomy" id="7574"/>
    <lineage>
        <taxon>Eukaryota</taxon>
        <taxon>Metazoa</taxon>
        <taxon>Spiralia</taxon>
        <taxon>Lophotrochozoa</taxon>
        <taxon>Brachiopoda</taxon>
        <taxon>Linguliformea</taxon>
        <taxon>Lingulata</taxon>
        <taxon>Lingulida</taxon>
        <taxon>Linguloidea</taxon>
        <taxon>Lingulidae</taxon>
        <taxon>Lingula</taxon>
    </lineage>
</organism>
<feature type="transmembrane region" description="Helical" evidence="6">
    <location>
        <begin position="221"/>
        <end position="244"/>
    </location>
</feature>
<proteinExistence type="predicted"/>
<dbReference type="Gene3D" id="3.30.750.24">
    <property type="entry name" value="STAS domain"/>
    <property type="match status" value="1"/>
</dbReference>
<evidence type="ECO:0000256" key="6">
    <source>
        <dbReference type="SAM" id="Phobius"/>
    </source>
</evidence>
<dbReference type="Pfam" id="PF00916">
    <property type="entry name" value="Sulfate_transp"/>
    <property type="match status" value="1"/>
</dbReference>
<evidence type="ECO:0000259" key="7">
    <source>
        <dbReference type="PROSITE" id="PS50801"/>
    </source>
</evidence>
<name>A0A1S3KGT8_LINAN</name>